<evidence type="ECO:0000256" key="2">
    <source>
        <dbReference type="ARBA" id="ARBA00008574"/>
    </source>
</evidence>
<organism evidence="10 11">
    <name type="scientific">Gossypium australe</name>
    <dbReference type="NCBI Taxonomy" id="47621"/>
    <lineage>
        <taxon>Eukaryota</taxon>
        <taxon>Viridiplantae</taxon>
        <taxon>Streptophyta</taxon>
        <taxon>Embryophyta</taxon>
        <taxon>Tracheophyta</taxon>
        <taxon>Spermatophyta</taxon>
        <taxon>Magnoliopsida</taxon>
        <taxon>eudicotyledons</taxon>
        <taxon>Gunneridae</taxon>
        <taxon>Pentapetalae</taxon>
        <taxon>rosids</taxon>
        <taxon>malvids</taxon>
        <taxon>Malvales</taxon>
        <taxon>Malvaceae</taxon>
        <taxon>Malvoideae</taxon>
        <taxon>Gossypium</taxon>
    </lineage>
</organism>
<evidence type="ECO:0000256" key="8">
    <source>
        <dbReference type="RuleBase" id="RU079119"/>
    </source>
</evidence>
<dbReference type="EC" id="2.3.1.225" evidence="8"/>
<dbReference type="GO" id="GO:0012505">
    <property type="term" value="C:endomembrane system"/>
    <property type="evidence" value="ECO:0007669"/>
    <property type="project" value="UniProtKB-SubCell"/>
</dbReference>
<dbReference type="InterPro" id="IPR039859">
    <property type="entry name" value="PFA4/ZDH16/20/ERF2-like"/>
</dbReference>
<evidence type="ECO:0000259" key="9">
    <source>
        <dbReference type="Pfam" id="PF01529"/>
    </source>
</evidence>
<evidence type="ECO:0000256" key="3">
    <source>
        <dbReference type="ARBA" id="ARBA00022679"/>
    </source>
</evidence>
<evidence type="ECO:0000313" key="10">
    <source>
        <dbReference type="EMBL" id="KAA3469039.1"/>
    </source>
</evidence>
<feature type="domain" description="Palmitoyltransferase DHHC" evidence="9">
    <location>
        <begin position="127"/>
        <end position="242"/>
    </location>
</feature>
<comment type="subcellular location">
    <subcellularLocation>
        <location evidence="1">Endomembrane system</location>
        <topology evidence="1">Multi-pass membrane protein</topology>
    </subcellularLocation>
</comment>
<dbReference type="InterPro" id="IPR001594">
    <property type="entry name" value="Palmitoyltrfase_DHHC"/>
</dbReference>
<name>A0A5B6VID3_9ROSI</name>
<dbReference type="PANTHER" id="PTHR12246">
    <property type="entry name" value="PALMITOYLTRANSFERASE ZDHHC16"/>
    <property type="match status" value="1"/>
</dbReference>
<keyword evidence="4 8" id="KW-0812">Transmembrane</keyword>
<reference evidence="11" key="1">
    <citation type="journal article" date="2019" name="Plant Biotechnol. J.">
        <title>Genome sequencing of the Australian wild diploid species Gossypium australe highlights disease resistance and delayed gland morphogenesis.</title>
        <authorList>
            <person name="Cai Y."/>
            <person name="Cai X."/>
            <person name="Wang Q."/>
            <person name="Wang P."/>
            <person name="Zhang Y."/>
            <person name="Cai C."/>
            <person name="Xu Y."/>
            <person name="Wang K."/>
            <person name="Zhou Z."/>
            <person name="Wang C."/>
            <person name="Geng S."/>
            <person name="Li B."/>
            <person name="Dong Q."/>
            <person name="Hou Y."/>
            <person name="Wang H."/>
            <person name="Ai P."/>
            <person name="Liu Z."/>
            <person name="Yi F."/>
            <person name="Sun M."/>
            <person name="An G."/>
            <person name="Cheng J."/>
            <person name="Zhang Y."/>
            <person name="Shi Q."/>
            <person name="Xie Y."/>
            <person name="Shi X."/>
            <person name="Chang Y."/>
            <person name="Huang F."/>
            <person name="Chen Y."/>
            <person name="Hong S."/>
            <person name="Mi L."/>
            <person name="Sun Q."/>
            <person name="Zhang L."/>
            <person name="Zhou B."/>
            <person name="Peng R."/>
            <person name="Zhang X."/>
            <person name="Liu F."/>
        </authorList>
    </citation>
    <scope>NUCLEOTIDE SEQUENCE [LARGE SCALE GENOMIC DNA]</scope>
    <source>
        <strain evidence="11">cv. PA1801</strain>
    </source>
</reference>
<accession>A0A5B6VID3</accession>
<comment type="caution">
    <text evidence="10">The sequence shown here is derived from an EMBL/GenBank/DDBJ whole genome shotgun (WGS) entry which is preliminary data.</text>
</comment>
<proteinExistence type="inferred from homology"/>
<dbReference type="PROSITE" id="PS50216">
    <property type="entry name" value="DHHC"/>
    <property type="match status" value="1"/>
</dbReference>
<keyword evidence="3 8" id="KW-0808">Transferase</keyword>
<evidence type="ECO:0000256" key="6">
    <source>
        <dbReference type="ARBA" id="ARBA00023136"/>
    </source>
</evidence>
<dbReference type="GO" id="GO:0019706">
    <property type="term" value="F:protein-cysteine S-palmitoyltransferase activity"/>
    <property type="evidence" value="ECO:0007669"/>
    <property type="project" value="UniProtKB-EC"/>
</dbReference>
<feature type="transmembrane region" description="Helical" evidence="8">
    <location>
        <begin position="51"/>
        <end position="77"/>
    </location>
</feature>
<dbReference type="Pfam" id="PF01529">
    <property type="entry name" value="DHHC"/>
    <property type="match status" value="1"/>
</dbReference>
<protein>
    <recommendedName>
        <fullName evidence="8">S-acyltransferase</fullName>
        <ecNumber evidence="8">2.3.1.225</ecNumber>
    </recommendedName>
    <alternativeName>
        <fullName evidence="8">Palmitoyltransferase</fullName>
    </alternativeName>
</protein>
<evidence type="ECO:0000313" key="11">
    <source>
        <dbReference type="Proteomes" id="UP000325315"/>
    </source>
</evidence>
<feature type="transmembrane region" description="Helical" evidence="8">
    <location>
        <begin position="211"/>
        <end position="233"/>
    </location>
</feature>
<dbReference type="AlphaFoldDB" id="A0A5B6VID3"/>
<sequence length="375" mass="42101">MAWNVFKFCTALRAFGSIMIVFFLGLVGVTYYAVVVAYYGPHLFRGGFDTLIAVAFLFLFHLLLVMVLWTYATVVLTDPGGVPLNWRPLREEEKGDADPLVGLGYGIAKIGTNQSAVRGDFKNLDIGFCLKCNRLKPPRAHHCSICNRCILKMDHHCGWVANCVGALNYKSFLLFLFYTFLAAILVCLALLRVFMEIFNDDEVDLTPGKLAATFIAFVSVLGFLIMHITLVGANRTTIEFQAKDKKTGLTWRYDLGWKKNYEQVPLLSLFPNSSLTALILFQRVHVSSMSWCHVQLMPILNSGVWCREEAVVNPSVFKGRYKKDASPTGFRISNKTQLGSSALTYKSFTKQAFKSAALDIPNNSLYCFCSMIYMV</sequence>
<dbReference type="OrthoDB" id="331948at2759"/>
<feature type="transmembrane region" description="Helical" evidence="8">
    <location>
        <begin position="172"/>
        <end position="191"/>
    </location>
</feature>
<evidence type="ECO:0000256" key="1">
    <source>
        <dbReference type="ARBA" id="ARBA00004127"/>
    </source>
</evidence>
<evidence type="ECO:0000256" key="5">
    <source>
        <dbReference type="ARBA" id="ARBA00022989"/>
    </source>
</evidence>
<comment type="domain">
    <text evidence="8">The DHHC domain is required for palmitoyltransferase activity.</text>
</comment>
<keyword evidence="7 8" id="KW-0012">Acyltransferase</keyword>
<comment type="similarity">
    <text evidence="2 8">Belongs to the DHHC palmitoyltransferase family.</text>
</comment>
<gene>
    <name evidence="10" type="ORF">EPI10_014872</name>
</gene>
<dbReference type="EMBL" id="SMMG02000006">
    <property type="protein sequence ID" value="KAA3469039.1"/>
    <property type="molecule type" value="Genomic_DNA"/>
</dbReference>
<feature type="transmembrane region" description="Helical" evidence="8">
    <location>
        <begin position="12"/>
        <end position="39"/>
    </location>
</feature>
<dbReference type="Proteomes" id="UP000325315">
    <property type="component" value="Unassembled WGS sequence"/>
</dbReference>
<keyword evidence="6 8" id="KW-0472">Membrane</keyword>
<evidence type="ECO:0000256" key="4">
    <source>
        <dbReference type="ARBA" id="ARBA00022692"/>
    </source>
</evidence>
<keyword evidence="11" id="KW-1185">Reference proteome</keyword>
<comment type="catalytic activity">
    <reaction evidence="8">
        <text>L-cysteinyl-[protein] + hexadecanoyl-CoA = S-hexadecanoyl-L-cysteinyl-[protein] + CoA</text>
        <dbReference type="Rhea" id="RHEA:36683"/>
        <dbReference type="Rhea" id="RHEA-COMP:10131"/>
        <dbReference type="Rhea" id="RHEA-COMP:11032"/>
        <dbReference type="ChEBI" id="CHEBI:29950"/>
        <dbReference type="ChEBI" id="CHEBI:57287"/>
        <dbReference type="ChEBI" id="CHEBI:57379"/>
        <dbReference type="ChEBI" id="CHEBI:74151"/>
        <dbReference type="EC" id="2.3.1.225"/>
    </reaction>
</comment>
<evidence type="ECO:0000256" key="7">
    <source>
        <dbReference type="ARBA" id="ARBA00023315"/>
    </source>
</evidence>
<keyword evidence="5 8" id="KW-1133">Transmembrane helix</keyword>